<evidence type="ECO:0000313" key="1">
    <source>
        <dbReference type="EMBL" id="MYN46039.1"/>
    </source>
</evidence>
<dbReference type="AlphaFoldDB" id="A0A845HYG6"/>
<evidence type="ECO:0008006" key="3">
    <source>
        <dbReference type="Google" id="ProtNLM"/>
    </source>
</evidence>
<keyword evidence="2" id="KW-1185">Reference proteome</keyword>
<evidence type="ECO:0000313" key="2">
    <source>
        <dbReference type="Proteomes" id="UP000444316"/>
    </source>
</evidence>
<dbReference type="InterPro" id="IPR036388">
    <property type="entry name" value="WH-like_DNA-bd_sf"/>
</dbReference>
<proteinExistence type="predicted"/>
<dbReference type="SUPFAM" id="SSF46785">
    <property type="entry name" value="Winged helix' DNA-binding domain"/>
    <property type="match status" value="1"/>
</dbReference>
<gene>
    <name evidence="1" type="ORF">GTP23_13365</name>
</gene>
<comment type="caution">
    <text evidence="1">The sequence shown here is derived from an EMBL/GenBank/DDBJ whole genome shotgun (WGS) entry which is preliminary data.</text>
</comment>
<dbReference type="Gene3D" id="1.10.10.10">
    <property type="entry name" value="Winged helix-like DNA-binding domain superfamily/Winged helix DNA-binding domain"/>
    <property type="match status" value="1"/>
</dbReference>
<dbReference type="EMBL" id="WWCL01000003">
    <property type="protein sequence ID" value="MYN46039.1"/>
    <property type="molecule type" value="Genomic_DNA"/>
</dbReference>
<reference evidence="1" key="1">
    <citation type="submission" date="2019-12" db="EMBL/GenBank/DDBJ databases">
        <title>Novel species isolated from a subtropical stream in China.</title>
        <authorList>
            <person name="Lu H."/>
        </authorList>
    </citation>
    <scope>NUCLEOTIDE SEQUENCE [LARGE SCALE GENOMIC DNA]</scope>
    <source>
        <strain evidence="1">FT93W</strain>
    </source>
</reference>
<dbReference type="RefSeq" id="WP_161035641.1">
    <property type="nucleotide sequence ID" value="NZ_WWCL01000003.1"/>
</dbReference>
<organism evidence="1 2">
    <name type="scientific">Duganella fentianensis</name>
    <dbReference type="NCBI Taxonomy" id="2692177"/>
    <lineage>
        <taxon>Bacteria</taxon>
        <taxon>Pseudomonadati</taxon>
        <taxon>Pseudomonadota</taxon>
        <taxon>Betaproteobacteria</taxon>
        <taxon>Burkholderiales</taxon>
        <taxon>Oxalobacteraceae</taxon>
        <taxon>Telluria group</taxon>
        <taxon>Duganella</taxon>
    </lineage>
</organism>
<accession>A0A845HYG6</accession>
<sequence>MDQNTLSDAEFALLGLISETGSISGYGLMMLAATRGMSHWANLSASNVYKHLKALRGTDLIDTIHDVEKRGRGPSGLLYSSSAHGHLVLRNLVEQSIVDAREQSTSFKLALAFSGCVPAKRLATLFSSRESKLRSRLADIEAAKMAQPNTAESRSASLLFEYVMQGVAHEVQMARNFAQLITGECS</sequence>
<protein>
    <recommendedName>
        <fullName evidence="3">Transcription regulator PadR N-terminal domain-containing protein</fullName>
    </recommendedName>
</protein>
<name>A0A845HYG6_9BURK</name>
<dbReference type="Proteomes" id="UP000444316">
    <property type="component" value="Unassembled WGS sequence"/>
</dbReference>
<dbReference type="InterPro" id="IPR036390">
    <property type="entry name" value="WH_DNA-bd_sf"/>
</dbReference>